<dbReference type="SMART" id="SM00406">
    <property type="entry name" value="IGv"/>
    <property type="match status" value="1"/>
</dbReference>
<dbReference type="SMART" id="SM00449">
    <property type="entry name" value="SPRY"/>
    <property type="match status" value="1"/>
</dbReference>
<dbReference type="AlphaFoldDB" id="A0A8B9LUR4"/>
<dbReference type="Pfam" id="PF22705">
    <property type="entry name" value="C2-set_3"/>
    <property type="match status" value="1"/>
</dbReference>
<keyword evidence="3" id="KW-0812">Transmembrane</keyword>
<evidence type="ECO:0000256" key="2">
    <source>
        <dbReference type="ARBA" id="ARBA00007591"/>
    </source>
</evidence>
<protein>
    <recommendedName>
        <fullName evidence="15">Ig-like domain-containing protein</fullName>
    </recommendedName>
</protein>
<dbReference type="GO" id="GO:0005102">
    <property type="term" value="F:signaling receptor binding"/>
    <property type="evidence" value="ECO:0007669"/>
    <property type="project" value="TreeGrafter"/>
</dbReference>
<dbReference type="InterPro" id="IPR043136">
    <property type="entry name" value="B30.2/SPRY_sf"/>
</dbReference>
<dbReference type="GO" id="GO:0001817">
    <property type="term" value="P:regulation of cytokine production"/>
    <property type="evidence" value="ECO:0007669"/>
    <property type="project" value="TreeGrafter"/>
</dbReference>
<dbReference type="Gene3D" id="2.60.40.10">
    <property type="entry name" value="Immunoglobulins"/>
    <property type="match status" value="2"/>
</dbReference>
<comment type="subcellular location">
    <subcellularLocation>
        <location evidence="1">Membrane</location>
        <topology evidence="1">Single-pass type I membrane protein</topology>
    </subcellularLocation>
</comment>
<feature type="domain" description="B30.2/SPRY" evidence="11">
    <location>
        <begin position="248"/>
        <end position="436"/>
    </location>
</feature>
<accession>A0A8B9LUR4</accession>
<dbReference type="PANTHER" id="PTHR24100">
    <property type="entry name" value="BUTYROPHILIN"/>
    <property type="match status" value="1"/>
</dbReference>
<organism evidence="13 14">
    <name type="scientific">Astyanax mexicanus</name>
    <name type="common">Blind cave fish</name>
    <name type="synonym">Astyanax fasciatus mexicanus</name>
    <dbReference type="NCBI Taxonomy" id="7994"/>
    <lineage>
        <taxon>Eukaryota</taxon>
        <taxon>Metazoa</taxon>
        <taxon>Chordata</taxon>
        <taxon>Craniata</taxon>
        <taxon>Vertebrata</taxon>
        <taxon>Euteleostomi</taxon>
        <taxon>Actinopterygii</taxon>
        <taxon>Neopterygii</taxon>
        <taxon>Teleostei</taxon>
        <taxon>Ostariophysi</taxon>
        <taxon>Characiformes</taxon>
        <taxon>Characoidei</taxon>
        <taxon>Acestrorhamphidae</taxon>
        <taxon>Acestrorhamphinae</taxon>
        <taxon>Astyanax</taxon>
    </lineage>
</organism>
<dbReference type="InterPro" id="IPR013106">
    <property type="entry name" value="Ig_V-set"/>
</dbReference>
<dbReference type="PROSITE" id="PS50835">
    <property type="entry name" value="IG_LIKE"/>
    <property type="match status" value="1"/>
</dbReference>
<dbReference type="Proteomes" id="UP000694621">
    <property type="component" value="Unplaced"/>
</dbReference>
<dbReference type="Pfam" id="PF00622">
    <property type="entry name" value="SPRY"/>
    <property type="match status" value="1"/>
</dbReference>
<evidence type="ECO:0000313" key="14">
    <source>
        <dbReference type="Proteomes" id="UP000694621"/>
    </source>
</evidence>
<dbReference type="InterPro" id="IPR003879">
    <property type="entry name" value="Butyrophylin_SPRY"/>
</dbReference>
<feature type="domain" description="Ig-like" evidence="12">
    <location>
        <begin position="23"/>
        <end position="118"/>
    </location>
</feature>
<evidence type="ECO:0000256" key="8">
    <source>
        <dbReference type="ARBA" id="ARBA00023180"/>
    </source>
</evidence>
<dbReference type="InterPro" id="IPR036179">
    <property type="entry name" value="Ig-like_dom_sf"/>
</dbReference>
<reference evidence="13" key="1">
    <citation type="submission" date="2025-08" db="UniProtKB">
        <authorList>
            <consortium name="Ensembl"/>
        </authorList>
    </citation>
    <scope>IDENTIFICATION</scope>
</reference>
<evidence type="ECO:0000256" key="3">
    <source>
        <dbReference type="ARBA" id="ARBA00022692"/>
    </source>
</evidence>
<dbReference type="GO" id="GO:0009897">
    <property type="term" value="C:external side of plasma membrane"/>
    <property type="evidence" value="ECO:0007669"/>
    <property type="project" value="TreeGrafter"/>
</dbReference>
<keyword evidence="4" id="KW-0732">Signal</keyword>
<dbReference type="InterPro" id="IPR050504">
    <property type="entry name" value="IgSF_BTN/MOG"/>
</dbReference>
<keyword evidence="9" id="KW-0393">Immunoglobulin domain</keyword>
<evidence type="ECO:0000259" key="12">
    <source>
        <dbReference type="PROSITE" id="PS50835"/>
    </source>
</evidence>
<evidence type="ECO:0000256" key="7">
    <source>
        <dbReference type="ARBA" id="ARBA00023157"/>
    </source>
</evidence>
<dbReference type="GO" id="GO:0050863">
    <property type="term" value="P:regulation of T cell activation"/>
    <property type="evidence" value="ECO:0007669"/>
    <property type="project" value="UniProtKB-ARBA"/>
</dbReference>
<dbReference type="Gene3D" id="2.60.120.920">
    <property type="match status" value="1"/>
</dbReference>
<evidence type="ECO:0000256" key="10">
    <source>
        <dbReference type="SAM" id="MobiDB-lite"/>
    </source>
</evidence>
<dbReference type="InterPro" id="IPR003599">
    <property type="entry name" value="Ig_sub"/>
</dbReference>
<evidence type="ECO:0000259" key="11">
    <source>
        <dbReference type="PROSITE" id="PS50188"/>
    </source>
</evidence>
<name>A0A8B9LUR4_ASTMX</name>
<dbReference type="InterPro" id="IPR013783">
    <property type="entry name" value="Ig-like_fold"/>
</dbReference>
<evidence type="ECO:0000313" key="13">
    <source>
        <dbReference type="Ensembl" id="ENSAMXP00005056488.1"/>
    </source>
</evidence>
<evidence type="ECO:0000256" key="4">
    <source>
        <dbReference type="ARBA" id="ARBA00022729"/>
    </source>
</evidence>
<feature type="region of interest" description="Disordered" evidence="10">
    <location>
        <begin position="156"/>
        <end position="175"/>
    </location>
</feature>
<comment type="similarity">
    <text evidence="2">Belongs to the immunoglobulin superfamily. BTN/MOG family.</text>
</comment>
<dbReference type="Ensembl" id="ENSAMXT00005061037.1">
    <property type="protein sequence ID" value="ENSAMXP00005056488.1"/>
    <property type="gene ID" value="ENSAMXG00005025053.1"/>
</dbReference>
<evidence type="ECO:0000256" key="9">
    <source>
        <dbReference type="ARBA" id="ARBA00023319"/>
    </source>
</evidence>
<keyword evidence="5" id="KW-1133">Transmembrane helix</keyword>
<evidence type="ECO:0000256" key="5">
    <source>
        <dbReference type="ARBA" id="ARBA00022989"/>
    </source>
</evidence>
<keyword evidence="7" id="KW-1015">Disulfide bond</keyword>
<dbReference type="Pfam" id="PF07686">
    <property type="entry name" value="V-set"/>
    <property type="match status" value="1"/>
</dbReference>
<dbReference type="SUPFAM" id="SSF49899">
    <property type="entry name" value="Concanavalin A-like lectins/glucanases"/>
    <property type="match status" value="1"/>
</dbReference>
<dbReference type="InterPro" id="IPR013320">
    <property type="entry name" value="ConA-like_dom_sf"/>
</dbReference>
<evidence type="ECO:0000256" key="6">
    <source>
        <dbReference type="ARBA" id="ARBA00023136"/>
    </source>
</evidence>
<dbReference type="InterPro" id="IPR007110">
    <property type="entry name" value="Ig-like_dom"/>
</dbReference>
<dbReference type="SMART" id="SM00409">
    <property type="entry name" value="IG"/>
    <property type="match status" value="1"/>
</dbReference>
<dbReference type="FunFam" id="2.60.40.10:FF:000142">
    <property type="entry name" value="V-set domain-containing T-cell activation inhibitor 1"/>
    <property type="match status" value="1"/>
</dbReference>
<dbReference type="SUPFAM" id="SSF48726">
    <property type="entry name" value="Immunoglobulin"/>
    <property type="match status" value="1"/>
</dbReference>
<feature type="compositionally biased region" description="Polar residues" evidence="10">
    <location>
        <begin position="161"/>
        <end position="175"/>
    </location>
</feature>
<dbReference type="PROSITE" id="PS50188">
    <property type="entry name" value="B302_SPRY"/>
    <property type="match status" value="1"/>
</dbReference>
<sequence>CCVLSTESFSVVVPETPVSGLFGGSVTLPCALSDNLDARKLEVRWYRPSMYSSPALLYLNEKLDLTSADLKYQGRVSLPGPLEKGEASLKLDDLRSSDIGTYMCHVSSDSINANIILSFLAVGSSPILSMLDAGGGKVNVSCRSHGWLPKPTLTWRDREGSSLNPPNETHTSTKGSPALRLLLRLSLCYHNNEKSTERKRHVLILLTNHVCVVGITKFTGLDRRGQKVWSKPDKEEKKMVINETSGLIKLYYNQSNIINYSSFSAVNINIDPAETPKFFRTSHGGKDVRYIQPKEKHEEYHSKIFTLCKEKFSSGQQYWELKVNDKSNQKKISWYVGVAAEEAERINGIRFTPERGFWVLCCEKEKGVYIRESSAPTPLSHISDDLSVVGVFLDCDNHTLSFYNTETQSLIYTYTSVTFKTSLYNRKCNVPLYIYT</sequence>
<dbReference type="GO" id="GO:0050852">
    <property type="term" value="P:T cell receptor signaling pathway"/>
    <property type="evidence" value="ECO:0007669"/>
    <property type="project" value="TreeGrafter"/>
</dbReference>
<dbReference type="GO" id="GO:1903037">
    <property type="term" value="P:regulation of leukocyte cell-cell adhesion"/>
    <property type="evidence" value="ECO:0007669"/>
    <property type="project" value="UniProtKB-ARBA"/>
</dbReference>
<dbReference type="InterPro" id="IPR003877">
    <property type="entry name" value="SPRY_dom"/>
</dbReference>
<keyword evidence="8" id="KW-0325">Glycoprotein</keyword>
<dbReference type="PRINTS" id="PR01407">
    <property type="entry name" value="BUTYPHLNCDUF"/>
</dbReference>
<evidence type="ECO:0008006" key="15">
    <source>
        <dbReference type="Google" id="ProtNLM"/>
    </source>
</evidence>
<dbReference type="InterPro" id="IPR053896">
    <property type="entry name" value="BTN3A2-like_Ig-C"/>
</dbReference>
<dbReference type="InterPro" id="IPR001870">
    <property type="entry name" value="B30.2/SPRY"/>
</dbReference>
<proteinExistence type="inferred from homology"/>
<evidence type="ECO:0000256" key="1">
    <source>
        <dbReference type="ARBA" id="ARBA00004479"/>
    </source>
</evidence>
<keyword evidence="6" id="KW-0472">Membrane</keyword>